<feature type="compositionally biased region" description="Basic and acidic residues" evidence="2">
    <location>
        <begin position="303"/>
        <end position="323"/>
    </location>
</feature>
<feature type="region of interest" description="Disordered" evidence="2">
    <location>
        <begin position="301"/>
        <end position="323"/>
    </location>
</feature>
<accession>A0A7J8YHA6</accession>
<feature type="non-terminal residue" evidence="4">
    <location>
        <position position="1"/>
    </location>
</feature>
<reference evidence="4 5" key="1">
    <citation type="journal article" date="2019" name="Genome Biol. Evol.">
        <title>Insights into the evolution of the New World diploid cottons (Gossypium, subgenus Houzingenia) based on genome sequencing.</title>
        <authorList>
            <person name="Grover C.E."/>
            <person name="Arick M.A. 2nd"/>
            <person name="Thrash A."/>
            <person name="Conover J.L."/>
            <person name="Sanders W.S."/>
            <person name="Peterson D.G."/>
            <person name="Frelichowski J.E."/>
            <person name="Scheffler J.A."/>
            <person name="Scheffler B.E."/>
            <person name="Wendel J.F."/>
        </authorList>
    </citation>
    <scope>NUCLEOTIDE SEQUENCE [LARGE SCALE GENOMIC DNA]</scope>
    <source>
        <strain evidence="4">185</strain>
        <tissue evidence="4">Leaf</tissue>
    </source>
</reference>
<feature type="compositionally biased region" description="Basic and acidic residues" evidence="2">
    <location>
        <begin position="101"/>
        <end position="111"/>
    </location>
</feature>
<dbReference type="PANTHER" id="PTHR31471:SF51">
    <property type="entry name" value="REMORIN FAMILY PROTEIN"/>
    <property type="match status" value="1"/>
</dbReference>
<feature type="compositionally biased region" description="Polar residues" evidence="2">
    <location>
        <begin position="112"/>
        <end position="125"/>
    </location>
</feature>
<protein>
    <recommendedName>
        <fullName evidence="3">Remorin C-terminal domain-containing protein</fullName>
    </recommendedName>
</protein>
<evidence type="ECO:0000259" key="3">
    <source>
        <dbReference type="Pfam" id="PF03763"/>
    </source>
</evidence>
<evidence type="ECO:0000313" key="4">
    <source>
        <dbReference type="EMBL" id="MBA0698977.1"/>
    </source>
</evidence>
<feature type="domain" description="Remorin C-terminal" evidence="3">
    <location>
        <begin position="223"/>
        <end position="323"/>
    </location>
</feature>
<dbReference type="Proteomes" id="UP000593577">
    <property type="component" value="Unassembled WGS sequence"/>
</dbReference>
<gene>
    <name evidence="4" type="ORF">Goari_000653</name>
</gene>
<comment type="similarity">
    <text evidence="1">Belongs to the remorin family.</text>
</comment>
<sequence length="323" mass="35874">MQKPREKKIAVADELDVGRFSGAEHGKTEESSSIRNQRMPPQKTRSSKAERTQNWFGKPFSGKMTSWNDDSNHKPEQVLAVAAAAATYVINSIAEPSIQDQNRDKSRKEDTSFSTSKPGTVSKQFSGKGSTKGSGSAENKVAVPDGTDDNETKSAPSLKRPLTFADYLGNTSITKQRSSPKPDMLSSQTESAAPKPDHPAIKPGTAAGRPEEPPTIEPRPETEQTKAEDWEKDEMAKIKERYKKLNSTILAWEEKKKKKAKNKLDRTESGLERKRAWALLKFKNEMEYIKQAVDGARAQAEASQKKDELKAKEKANIIRKTGE</sequence>
<name>A0A7J8YHA6_GOSAI</name>
<feature type="compositionally biased region" description="Low complexity" evidence="2">
    <location>
        <begin position="126"/>
        <end position="136"/>
    </location>
</feature>
<dbReference type="InterPro" id="IPR005516">
    <property type="entry name" value="Remorin_C"/>
</dbReference>
<feature type="compositionally biased region" description="Basic and acidic residues" evidence="2">
    <location>
        <begin position="218"/>
        <end position="233"/>
    </location>
</feature>
<evidence type="ECO:0000256" key="1">
    <source>
        <dbReference type="ARBA" id="ARBA00005711"/>
    </source>
</evidence>
<evidence type="ECO:0000313" key="5">
    <source>
        <dbReference type="Proteomes" id="UP000593577"/>
    </source>
</evidence>
<proteinExistence type="inferred from homology"/>
<dbReference type="EMBL" id="JABFAA010000013">
    <property type="protein sequence ID" value="MBA0698977.1"/>
    <property type="molecule type" value="Genomic_DNA"/>
</dbReference>
<dbReference type="Pfam" id="PF03763">
    <property type="entry name" value="Remorin_C"/>
    <property type="match status" value="1"/>
</dbReference>
<feature type="compositionally biased region" description="Polar residues" evidence="2">
    <location>
        <begin position="169"/>
        <end position="191"/>
    </location>
</feature>
<evidence type="ECO:0000256" key="2">
    <source>
        <dbReference type="SAM" id="MobiDB-lite"/>
    </source>
</evidence>
<organism evidence="4 5">
    <name type="scientific">Gossypium aridum</name>
    <name type="common">American cotton</name>
    <name type="synonym">Erioxylum aridum</name>
    <dbReference type="NCBI Taxonomy" id="34290"/>
    <lineage>
        <taxon>Eukaryota</taxon>
        <taxon>Viridiplantae</taxon>
        <taxon>Streptophyta</taxon>
        <taxon>Embryophyta</taxon>
        <taxon>Tracheophyta</taxon>
        <taxon>Spermatophyta</taxon>
        <taxon>Magnoliopsida</taxon>
        <taxon>eudicotyledons</taxon>
        <taxon>Gunneridae</taxon>
        <taxon>Pentapetalae</taxon>
        <taxon>rosids</taxon>
        <taxon>malvids</taxon>
        <taxon>Malvales</taxon>
        <taxon>Malvaceae</taxon>
        <taxon>Malvoideae</taxon>
        <taxon>Gossypium</taxon>
    </lineage>
</organism>
<keyword evidence="5" id="KW-1185">Reference proteome</keyword>
<feature type="region of interest" description="Disordered" evidence="2">
    <location>
        <begin position="93"/>
        <end position="233"/>
    </location>
</feature>
<feature type="compositionally biased region" description="Basic and acidic residues" evidence="2">
    <location>
        <begin position="22"/>
        <end position="32"/>
    </location>
</feature>
<feature type="region of interest" description="Disordered" evidence="2">
    <location>
        <begin position="1"/>
        <end position="72"/>
    </location>
</feature>
<comment type="caution">
    <text evidence="4">The sequence shown here is derived from an EMBL/GenBank/DDBJ whole genome shotgun (WGS) entry which is preliminary data.</text>
</comment>
<dbReference type="AlphaFoldDB" id="A0A7J8YHA6"/>
<dbReference type="PANTHER" id="PTHR31471">
    <property type="entry name" value="OS02G0116800 PROTEIN"/>
    <property type="match status" value="1"/>
</dbReference>